<dbReference type="RefSeq" id="XP_001181213.2">
    <property type="nucleotide sequence ID" value="XM_001181213.4"/>
</dbReference>
<evidence type="ECO:0000313" key="7">
    <source>
        <dbReference type="EnsemblMetazoa" id="XP_001181213"/>
    </source>
</evidence>
<keyword evidence="3 5" id="KW-0328">Glycosyltransferase</keyword>
<organism evidence="7 8">
    <name type="scientific">Strongylocentrotus purpuratus</name>
    <name type="common">Purple sea urchin</name>
    <dbReference type="NCBI Taxonomy" id="7668"/>
    <lineage>
        <taxon>Eukaryota</taxon>
        <taxon>Metazoa</taxon>
        <taxon>Echinodermata</taxon>
        <taxon>Eleutherozoa</taxon>
        <taxon>Echinozoa</taxon>
        <taxon>Echinoidea</taxon>
        <taxon>Euechinoidea</taxon>
        <taxon>Echinacea</taxon>
        <taxon>Camarodonta</taxon>
        <taxon>Echinidea</taxon>
        <taxon>Strongylocentrotidae</taxon>
        <taxon>Strongylocentrotus</taxon>
    </lineage>
</organism>
<sequence length="468" mass="54985">MPDIDKQHNRMGTLTKIHRRILCRRLSVYHLRLILFTLAFILVCLTINFITFPSQGKHKIDRSSLSFVRTSGELESIDKAWDGDVRNENGDQTVIKSPKHDDRTKRRTRSLYIHSELQPISTWHELEDLVNCVRVEKGKPETQPCVVQCPNGEGLEIHLDTDLRIARTMDAVLFGLSPFTMRWSFTNVLGYKPVANQLVVFYSMENVLRMHTWNPRLGLFKYHVDMTYGAYSNISVPYAYFTPFAEDEANKSETKNWMQGKTKLIAWMASNCKEVFWPRNEFVAELQRHMQIDTYGRCGNLTCLPRLSEECVKMLTKYKFYLSLENSECNDYLTEKIWASALENDVIPVVYGPRKADYEKYAPPNSFIHVSDFENAEELARYIKRVASDEKLYNSYFKWREHGKVYQKYPKLQMTYFCDLLPYMNSVPPVMHEVKDSRWFKSCRHELKVRKGLNLTAIQRLSGWEPWK</sequence>
<dbReference type="OMA" id="YTVAVHQ"/>
<dbReference type="GeneID" id="753114"/>
<proteinExistence type="inferred from homology"/>
<protein>
    <recommendedName>
        <fullName evidence="5">Fucosyltransferase</fullName>
        <ecNumber evidence="5">2.4.1.-</ecNumber>
    </recommendedName>
</protein>
<evidence type="ECO:0000256" key="3">
    <source>
        <dbReference type="ARBA" id="ARBA00022676"/>
    </source>
</evidence>
<dbReference type="Pfam" id="PF00852">
    <property type="entry name" value="Glyco_transf_10"/>
    <property type="match status" value="1"/>
</dbReference>
<dbReference type="OrthoDB" id="427096at2759"/>
<dbReference type="PANTHER" id="PTHR11929:SF145">
    <property type="entry name" value="ALPHA-(1,3)-FUCOSYLTRANSFERASE FUT-1"/>
    <property type="match status" value="1"/>
</dbReference>
<dbReference type="RefSeq" id="XP_003725729.1">
    <property type="nucleotide sequence ID" value="XM_003725681.3"/>
</dbReference>
<comment type="subcellular location">
    <subcellularLocation>
        <location evidence="5">Golgi apparatus</location>
        <location evidence="5">Golgi stack membrane</location>
        <topology evidence="5">Single-pass type II membrane protein</topology>
    </subcellularLocation>
</comment>
<comment type="pathway">
    <text evidence="1">Protein modification; protein glycosylation.</text>
</comment>
<evidence type="ECO:0000259" key="6">
    <source>
        <dbReference type="Pfam" id="PF00852"/>
    </source>
</evidence>
<dbReference type="Proteomes" id="UP000007110">
    <property type="component" value="Unassembled WGS sequence"/>
</dbReference>
<dbReference type="AlphaFoldDB" id="A0A7M7FZX3"/>
<evidence type="ECO:0000313" key="8">
    <source>
        <dbReference type="Proteomes" id="UP000007110"/>
    </source>
</evidence>
<keyword evidence="5" id="KW-0472">Membrane</keyword>
<dbReference type="InterPro" id="IPR001503">
    <property type="entry name" value="Glyco_trans_10"/>
</dbReference>
<evidence type="ECO:0000256" key="2">
    <source>
        <dbReference type="ARBA" id="ARBA00008919"/>
    </source>
</evidence>
<dbReference type="InParanoid" id="A0A7M7FZX3"/>
<keyword evidence="5" id="KW-0812">Transmembrane</keyword>
<dbReference type="UniPathway" id="UPA00378"/>
<evidence type="ECO:0000256" key="4">
    <source>
        <dbReference type="ARBA" id="ARBA00022679"/>
    </source>
</evidence>
<reference evidence="7" key="2">
    <citation type="submission" date="2021-01" db="UniProtKB">
        <authorList>
            <consortium name="EnsemblMetazoa"/>
        </authorList>
    </citation>
    <scope>IDENTIFICATION</scope>
</reference>
<feature type="domain" description="Fucosyltransferase C-terminal" evidence="6">
    <location>
        <begin position="259"/>
        <end position="429"/>
    </location>
</feature>
<accession>A0A7M7FZX3</accession>
<dbReference type="EnsemblMetazoa" id="XM_001181213">
    <property type="protein sequence ID" value="XP_001181213"/>
    <property type="gene ID" value="LOC753114"/>
</dbReference>
<dbReference type="EnsemblMetazoa" id="XM_003725681">
    <property type="protein sequence ID" value="XP_003725729"/>
    <property type="gene ID" value="LOC753114"/>
</dbReference>
<dbReference type="FunFam" id="3.40.50.11660:FF:000010">
    <property type="entry name" value="Uncharacterized protein"/>
    <property type="match status" value="1"/>
</dbReference>
<feature type="transmembrane region" description="Helical" evidence="5">
    <location>
        <begin position="29"/>
        <end position="52"/>
    </location>
</feature>
<keyword evidence="8" id="KW-1185">Reference proteome</keyword>
<dbReference type="KEGG" id="spu:753114"/>
<dbReference type="GO" id="GO:0046920">
    <property type="term" value="F:alpha-(1-&gt;3)-fucosyltransferase activity"/>
    <property type="evidence" value="ECO:0000318"/>
    <property type="project" value="GO_Central"/>
</dbReference>
<keyword evidence="5" id="KW-0333">Golgi apparatus</keyword>
<evidence type="ECO:0000256" key="1">
    <source>
        <dbReference type="ARBA" id="ARBA00004922"/>
    </source>
</evidence>
<dbReference type="Gene3D" id="3.40.50.11660">
    <property type="entry name" value="Glycosyl transferase family 10, C-terminal domain"/>
    <property type="match status" value="1"/>
</dbReference>
<dbReference type="GO" id="GO:0032580">
    <property type="term" value="C:Golgi cisterna membrane"/>
    <property type="evidence" value="ECO:0007669"/>
    <property type="project" value="UniProtKB-SubCell"/>
</dbReference>
<dbReference type="InterPro" id="IPR055270">
    <property type="entry name" value="Glyco_tran_10_C"/>
</dbReference>
<reference evidence="8" key="1">
    <citation type="submission" date="2015-02" db="EMBL/GenBank/DDBJ databases">
        <title>Genome sequencing for Strongylocentrotus purpuratus.</title>
        <authorList>
            <person name="Murali S."/>
            <person name="Liu Y."/>
            <person name="Vee V."/>
            <person name="English A."/>
            <person name="Wang M."/>
            <person name="Skinner E."/>
            <person name="Han Y."/>
            <person name="Muzny D.M."/>
            <person name="Worley K.C."/>
            <person name="Gibbs R.A."/>
        </authorList>
    </citation>
    <scope>NUCLEOTIDE SEQUENCE</scope>
</reference>
<evidence type="ECO:0000256" key="5">
    <source>
        <dbReference type="RuleBase" id="RU003832"/>
    </source>
</evidence>
<dbReference type="PANTHER" id="PTHR11929">
    <property type="entry name" value="ALPHA- 1,3 -FUCOSYLTRANSFERASE"/>
    <property type="match status" value="1"/>
</dbReference>
<dbReference type="SUPFAM" id="SSF53756">
    <property type="entry name" value="UDP-Glycosyltransferase/glycogen phosphorylase"/>
    <property type="match status" value="1"/>
</dbReference>
<keyword evidence="4 5" id="KW-0808">Transferase</keyword>
<dbReference type="InterPro" id="IPR038577">
    <property type="entry name" value="GT10-like_C_sf"/>
</dbReference>
<comment type="similarity">
    <text evidence="2 5">Belongs to the glycosyltransferase 10 family.</text>
</comment>
<name>A0A7M7FZX3_STRPU</name>
<keyword evidence="5" id="KW-1133">Transmembrane helix</keyword>
<dbReference type="EC" id="2.4.1.-" evidence="5"/>
<dbReference type="FunCoup" id="A0A7M7FZX3">
    <property type="interactions" value="509"/>
</dbReference>